<dbReference type="Proteomes" id="UP000095558">
    <property type="component" value="Unassembled WGS sequence"/>
</dbReference>
<dbReference type="Pfam" id="PF13508">
    <property type="entry name" value="Acetyltransf_7"/>
    <property type="match status" value="1"/>
</dbReference>
<dbReference type="RefSeq" id="WP_042395478.1">
    <property type="nucleotide sequence ID" value="NZ_CYYT01000051.1"/>
</dbReference>
<reference evidence="2 3" key="1">
    <citation type="submission" date="2015-09" db="EMBL/GenBank/DDBJ databases">
        <authorList>
            <consortium name="Pathogen Informatics"/>
        </authorList>
    </citation>
    <scope>NUCLEOTIDE SEQUENCE [LARGE SCALE GENOMIC DNA]</scope>
    <source>
        <strain evidence="2 3">2789STDY5834855</strain>
    </source>
</reference>
<dbReference type="InterPro" id="IPR000182">
    <property type="entry name" value="GNAT_dom"/>
</dbReference>
<evidence type="ECO:0000259" key="1">
    <source>
        <dbReference type="PROSITE" id="PS51186"/>
    </source>
</evidence>
<dbReference type="GO" id="GO:0016747">
    <property type="term" value="F:acyltransferase activity, transferring groups other than amino-acyl groups"/>
    <property type="evidence" value="ECO:0007669"/>
    <property type="project" value="InterPro"/>
</dbReference>
<dbReference type="Gene3D" id="3.40.630.30">
    <property type="match status" value="1"/>
</dbReference>
<protein>
    <submittedName>
        <fullName evidence="2">GCN5-related N-acetyltransferase</fullName>
    </submittedName>
</protein>
<dbReference type="AlphaFoldDB" id="A0A174JSN6"/>
<dbReference type="SUPFAM" id="SSF55729">
    <property type="entry name" value="Acyl-CoA N-acyltransferases (Nat)"/>
    <property type="match status" value="1"/>
</dbReference>
<evidence type="ECO:0000313" key="3">
    <source>
        <dbReference type="Proteomes" id="UP000095558"/>
    </source>
</evidence>
<dbReference type="PROSITE" id="PS51186">
    <property type="entry name" value="GNAT"/>
    <property type="match status" value="1"/>
</dbReference>
<dbReference type="EMBL" id="CYZV01000019">
    <property type="protein sequence ID" value="CUO29158.1"/>
    <property type="molecule type" value="Genomic_DNA"/>
</dbReference>
<feature type="domain" description="N-acetyltransferase" evidence="1">
    <location>
        <begin position="8"/>
        <end position="165"/>
    </location>
</feature>
<evidence type="ECO:0000313" key="2">
    <source>
        <dbReference type="EMBL" id="CUO29158.1"/>
    </source>
</evidence>
<organism evidence="2 3">
    <name type="scientific">Clostridium disporicum</name>
    <dbReference type="NCBI Taxonomy" id="84024"/>
    <lineage>
        <taxon>Bacteria</taxon>
        <taxon>Bacillati</taxon>
        <taxon>Bacillota</taxon>
        <taxon>Clostridia</taxon>
        <taxon>Eubacteriales</taxon>
        <taxon>Clostridiaceae</taxon>
        <taxon>Clostridium</taxon>
    </lineage>
</organism>
<accession>A0A174JSN6</accession>
<gene>
    <name evidence="2" type="ORF">ERS852470_01924</name>
</gene>
<keyword evidence="2" id="KW-0808">Transferase</keyword>
<sequence>MEIRLEQLVVRLEQKDDYREVENLTREAFWDVYRPGCSEHLVLHKLRNAKSFISDLDYVFVVDKKIIANIVYTKMFNEKGEMLNDVIAFGPISVHPEYQKRGIGKKIIEISINRAKELGYKAVLITGNDKFYNPLGFEGAYKYGVTLPGMSVEDKAEFFMAMELEKGYLSKHSGVYNFDSLFNVTDEELEKFELEFPKKEKREPRDTDL</sequence>
<name>A0A174JSN6_9CLOT</name>
<dbReference type="GeneID" id="83010966"/>
<dbReference type="CDD" id="cd04301">
    <property type="entry name" value="NAT_SF"/>
    <property type="match status" value="1"/>
</dbReference>
<dbReference type="InterPro" id="IPR016181">
    <property type="entry name" value="Acyl_CoA_acyltransferase"/>
</dbReference>
<proteinExistence type="predicted"/>
<dbReference type="OrthoDB" id="9797178at2"/>